<dbReference type="EMBL" id="JADYXP020000011">
    <property type="protein sequence ID" value="KAL0114848.1"/>
    <property type="molecule type" value="Genomic_DNA"/>
</dbReference>
<name>A0AAW2G9G0_9HYME</name>
<proteinExistence type="predicted"/>
<evidence type="ECO:0000313" key="1">
    <source>
        <dbReference type="EMBL" id="KAL0114848.1"/>
    </source>
</evidence>
<protein>
    <submittedName>
        <fullName evidence="2">Uncharacterized protein</fullName>
    </submittedName>
</protein>
<dbReference type="EMBL" id="JADYXP020000005">
    <property type="protein sequence ID" value="KAL0124105.1"/>
    <property type="molecule type" value="Genomic_DNA"/>
</dbReference>
<evidence type="ECO:0000313" key="3">
    <source>
        <dbReference type="Proteomes" id="UP001430953"/>
    </source>
</evidence>
<keyword evidence="3" id="KW-1185">Reference proteome</keyword>
<evidence type="ECO:0000313" key="2">
    <source>
        <dbReference type="EMBL" id="KAL0124105.1"/>
    </source>
</evidence>
<comment type="caution">
    <text evidence="2">The sequence shown here is derived from an EMBL/GenBank/DDBJ whole genome shotgun (WGS) entry which is preliminary data.</text>
</comment>
<accession>A0AAW2G9G0</accession>
<gene>
    <name evidence="2" type="ORF">PUN28_006123</name>
    <name evidence="1" type="ORF">PUN28_011890</name>
</gene>
<sequence length="121" mass="13812">MNVNDIKPVLESRKEKYVKYGLNQGVQSIIVGDDLDNIKHSFVAINDVLYEVETPLKAIDIAFKVTQALDTKYPAECSREWLFLQLAVYEIKTSYDKDISDAKVLAVVEGFSKFKIHNNKK</sequence>
<reference evidence="2 3" key="1">
    <citation type="submission" date="2023-03" db="EMBL/GenBank/DDBJ databases">
        <title>High recombination rates correlate with genetic variation in Cardiocondyla obscurior ants.</title>
        <authorList>
            <person name="Errbii M."/>
        </authorList>
    </citation>
    <scope>NUCLEOTIDE SEQUENCE [LARGE SCALE GENOMIC DNA]</scope>
    <source>
        <strain evidence="2">Alpha-2009</strain>
        <tissue evidence="2">Whole body</tissue>
    </source>
</reference>
<dbReference type="AlphaFoldDB" id="A0AAW2G9G0"/>
<dbReference type="Proteomes" id="UP001430953">
    <property type="component" value="Unassembled WGS sequence"/>
</dbReference>
<organism evidence="2 3">
    <name type="scientific">Cardiocondyla obscurior</name>
    <dbReference type="NCBI Taxonomy" id="286306"/>
    <lineage>
        <taxon>Eukaryota</taxon>
        <taxon>Metazoa</taxon>
        <taxon>Ecdysozoa</taxon>
        <taxon>Arthropoda</taxon>
        <taxon>Hexapoda</taxon>
        <taxon>Insecta</taxon>
        <taxon>Pterygota</taxon>
        <taxon>Neoptera</taxon>
        <taxon>Endopterygota</taxon>
        <taxon>Hymenoptera</taxon>
        <taxon>Apocrita</taxon>
        <taxon>Aculeata</taxon>
        <taxon>Formicoidea</taxon>
        <taxon>Formicidae</taxon>
        <taxon>Myrmicinae</taxon>
        <taxon>Cardiocondyla</taxon>
    </lineage>
</organism>